<feature type="compositionally biased region" description="Polar residues" evidence="1">
    <location>
        <begin position="78"/>
        <end position="90"/>
    </location>
</feature>
<evidence type="ECO:0000313" key="2">
    <source>
        <dbReference type="EMBL" id="QHT17733.1"/>
    </source>
</evidence>
<feature type="compositionally biased region" description="Basic residues" evidence="1">
    <location>
        <begin position="250"/>
        <end position="260"/>
    </location>
</feature>
<feature type="region of interest" description="Disordered" evidence="1">
    <location>
        <begin position="282"/>
        <end position="327"/>
    </location>
</feature>
<dbReference type="AlphaFoldDB" id="A0A6C0DMF5"/>
<accession>A0A6C0DMF5</accession>
<protein>
    <submittedName>
        <fullName evidence="2">Uncharacterized protein</fullName>
    </submittedName>
</protein>
<feature type="region of interest" description="Disordered" evidence="1">
    <location>
        <begin position="76"/>
        <end position="100"/>
    </location>
</feature>
<proteinExistence type="predicted"/>
<feature type="compositionally biased region" description="Basic and acidic residues" evidence="1">
    <location>
        <begin position="8"/>
        <end position="19"/>
    </location>
</feature>
<feature type="region of interest" description="Disordered" evidence="1">
    <location>
        <begin position="1"/>
        <end position="22"/>
    </location>
</feature>
<feature type="region of interest" description="Disordered" evidence="1">
    <location>
        <begin position="205"/>
        <end position="266"/>
    </location>
</feature>
<sequence>MDPEQFFVDDKNHKGGFRFDDEDDEALDENDALFGGYEDDAHPDEATADMYAIGAASTTGGAKLDETDNTYVIAHSNEGYTGSRYTSKTPSGAAKKAASTIFKKMRGSKKDSATSRDRVVRSTFIVLERTRQGKCKRFYAYDVDQIQLAEPKVIRPRTDKDGNRLSQARESTKGSIVYKYKTVAKVAVLPPAYLEANKEASKKFAAAKRAKIAKENGEPVKKRKPAAKKAGVEKPKNKTPRAGMGAKKAAAPKKEKKAKKTAAATKKATVDQLILALTGKVSPAAKKGKKAAAPKKEKKAAAPKKSPKARKPRTKKTVAGGGYCSFF</sequence>
<reference evidence="2" key="1">
    <citation type="journal article" date="2020" name="Nature">
        <title>Giant virus diversity and host interactions through global metagenomics.</title>
        <authorList>
            <person name="Schulz F."/>
            <person name="Roux S."/>
            <person name="Paez-Espino D."/>
            <person name="Jungbluth S."/>
            <person name="Walsh D.A."/>
            <person name="Denef V.J."/>
            <person name="McMahon K.D."/>
            <person name="Konstantinidis K.T."/>
            <person name="Eloe-Fadrosh E.A."/>
            <person name="Kyrpides N.C."/>
            <person name="Woyke T."/>
        </authorList>
    </citation>
    <scope>NUCLEOTIDE SEQUENCE</scope>
    <source>
        <strain evidence="2">GVMAG-M-3300023174-30</strain>
    </source>
</reference>
<evidence type="ECO:0000256" key="1">
    <source>
        <dbReference type="SAM" id="MobiDB-lite"/>
    </source>
</evidence>
<feature type="compositionally biased region" description="Basic residues" evidence="1">
    <location>
        <begin position="286"/>
        <end position="316"/>
    </location>
</feature>
<organism evidence="2">
    <name type="scientific">viral metagenome</name>
    <dbReference type="NCBI Taxonomy" id="1070528"/>
    <lineage>
        <taxon>unclassified sequences</taxon>
        <taxon>metagenomes</taxon>
        <taxon>organismal metagenomes</taxon>
    </lineage>
</organism>
<name>A0A6C0DMF5_9ZZZZ</name>
<dbReference type="EMBL" id="MN739643">
    <property type="protein sequence ID" value="QHT17733.1"/>
    <property type="molecule type" value="Genomic_DNA"/>
</dbReference>